<dbReference type="AlphaFoldDB" id="A0A9P4QPD9"/>
<dbReference type="EMBL" id="ML996250">
    <property type="protein sequence ID" value="KAF2729295.1"/>
    <property type="molecule type" value="Genomic_DNA"/>
</dbReference>
<keyword evidence="3" id="KW-1185">Reference proteome</keyword>
<accession>A0A9P4QPD9</accession>
<proteinExistence type="predicted"/>
<dbReference type="Proteomes" id="UP000799444">
    <property type="component" value="Unassembled WGS sequence"/>
</dbReference>
<organism evidence="2 3">
    <name type="scientific">Polyplosphaeria fusca</name>
    <dbReference type="NCBI Taxonomy" id="682080"/>
    <lineage>
        <taxon>Eukaryota</taxon>
        <taxon>Fungi</taxon>
        <taxon>Dikarya</taxon>
        <taxon>Ascomycota</taxon>
        <taxon>Pezizomycotina</taxon>
        <taxon>Dothideomycetes</taxon>
        <taxon>Pleosporomycetidae</taxon>
        <taxon>Pleosporales</taxon>
        <taxon>Tetraplosphaeriaceae</taxon>
        <taxon>Polyplosphaeria</taxon>
    </lineage>
</organism>
<feature type="compositionally biased region" description="Low complexity" evidence="1">
    <location>
        <begin position="365"/>
        <end position="391"/>
    </location>
</feature>
<evidence type="ECO:0000313" key="3">
    <source>
        <dbReference type="Proteomes" id="UP000799444"/>
    </source>
</evidence>
<feature type="region of interest" description="Disordered" evidence="1">
    <location>
        <begin position="320"/>
        <end position="391"/>
    </location>
</feature>
<feature type="compositionally biased region" description="Low complexity" evidence="1">
    <location>
        <begin position="343"/>
        <end position="358"/>
    </location>
</feature>
<sequence>MPATLLSPPLIQPIPLGSLGNVIASAKVEPFVFNPGKNDIAKSIGKEKHTTPMSAQFTPLPEPKPQHRVVRRKKTEPSSDFKFVELKCIQYRSYTSAIEIWHFSEYLQSFSDFKKQIGIKDSGYIETRETRDSLHNMPMEKDDKSKVAFTEVLYMQGVFSGKGSAIGFRYPDCDRIEWLCFSKPSKYFLNNARGTNQEPLFEYMGALDKAGKAAGGRSDNRGVRGNHYHRDTFESLDGAKAKQVRVKLLLRGHNWNGLDNGVVKKSPTWGRSYSGTGPTKMRFHGGSSVHILPEPNKAPIEYQRLLIDNAAEDTQLVQVPEMDQETQSDTGKAAPQVDSAYEGSSDVGFGSSDVGFGSPDVESGSPDVDTGSPDVVSSSSDDADSSSSNSD</sequence>
<evidence type="ECO:0000256" key="1">
    <source>
        <dbReference type="SAM" id="MobiDB-lite"/>
    </source>
</evidence>
<evidence type="ECO:0000313" key="2">
    <source>
        <dbReference type="EMBL" id="KAF2729295.1"/>
    </source>
</evidence>
<comment type="caution">
    <text evidence="2">The sequence shown here is derived from an EMBL/GenBank/DDBJ whole genome shotgun (WGS) entry which is preliminary data.</text>
</comment>
<protein>
    <submittedName>
        <fullName evidence="2">Uncharacterized protein</fullName>
    </submittedName>
</protein>
<dbReference type="OrthoDB" id="3762348at2759"/>
<name>A0A9P4QPD9_9PLEO</name>
<reference evidence="2" key="1">
    <citation type="journal article" date="2020" name="Stud. Mycol.">
        <title>101 Dothideomycetes genomes: a test case for predicting lifestyles and emergence of pathogens.</title>
        <authorList>
            <person name="Haridas S."/>
            <person name="Albert R."/>
            <person name="Binder M."/>
            <person name="Bloem J."/>
            <person name="Labutti K."/>
            <person name="Salamov A."/>
            <person name="Andreopoulos B."/>
            <person name="Baker S."/>
            <person name="Barry K."/>
            <person name="Bills G."/>
            <person name="Bluhm B."/>
            <person name="Cannon C."/>
            <person name="Castanera R."/>
            <person name="Culley D."/>
            <person name="Daum C."/>
            <person name="Ezra D."/>
            <person name="Gonzalez J."/>
            <person name="Henrissat B."/>
            <person name="Kuo A."/>
            <person name="Liang C."/>
            <person name="Lipzen A."/>
            <person name="Lutzoni F."/>
            <person name="Magnuson J."/>
            <person name="Mondo S."/>
            <person name="Nolan M."/>
            <person name="Ohm R."/>
            <person name="Pangilinan J."/>
            <person name="Park H.-J."/>
            <person name="Ramirez L."/>
            <person name="Alfaro M."/>
            <person name="Sun H."/>
            <person name="Tritt A."/>
            <person name="Yoshinaga Y."/>
            <person name="Zwiers L.-H."/>
            <person name="Turgeon B."/>
            <person name="Goodwin S."/>
            <person name="Spatafora J."/>
            <person name="Crous P."/>
            <person name="Grigoriev I."/>
        </authorList>
    </citation>
    <scope>NUCLEOTIDE SEQUENCE</scope>
    <source>
        <strain evidence="2">CBS 125425</strain>
    </source>
</reference>
<gene>
    <name evidence="2" type="ORF">EJ04DRAFT_589374</name>
</gene>